<feature type="transmembrane region" description="Helical" evidence="10">
    <location>
        <begin position="157"/>
        <end position="185"/>
    </location>
</feature>
<name>A0A1I4XIF4_9CLOT</name>
<evidence type="ECO:0000256" key="6">
    <source>
        <dbReference type="ARBA" id="ARBA00022967"/>
    </source>
</evidence>
<keyword evidence="2" id="KW-0597">Phosphoprotein</keyword>
<dbReference type="RefSeq" id="WP_074908627.1">
    <property type="nucleotide sequence ID" value="NZ_FOVK01000001.1"/>
</dbReference>
<organism evidence="11 12">
    <name type="scientific">Proteiniclasticum ruminis</name>
    <dbReference type="NCBI Taxonomy" id="398199"/>
    <lineage>
        <taxon>Bacteria</taxon>
        <taxon>Bacillati</taxon>
        <taxon>Bacillota</taxon>
        <taxon>Clostridia</taxon>
        <taxon>Eubacteriales</taxon>
        <taxon>Clostridiaceae</taxon>
        <taxon>Proteiniclasticum</taxon>
    </lineage>
</organism>
<dbReference type="Proteomes" id="UP000181899">
    <property type="component" value="Unassembled WGS sequence"/>
</dbReference>
<dbReference type="EMBL" id="FOVK01000001">
    <property type="protein sequence ID" value="SFN25273.1"/>
    <property type="molecule type" value="Genomic_DNA"/>
</dbReference>
<evidence type="ECO:0000313" key="11">
    <source>
        <dbReference type="EMBL" id="SFN25273.1"/>
    </source>
</evidence>
<dbReference type="Pfam" id="PF03116">
    <property type="entry name" value="NQR2_RnfD_RnfE"/>
    <property type="match status" value="1"/>
</dbReference>
<dbReference type="GO" id="GO:0055085">
    <property type="term" value="P:transmembrane transport"/>
    <property type="evidence" value="ECO:0007669"/>
    <property type="project" value="InterPro"/>
</dbReference>
<reference evidence="11 12" key="1">
    <citation type="submission" date="2016-10" db="EMBL/GenBank/DDBJ databases">
        <authorList>
            <person name="de Groot N.N."/>
        </authorList>
    </citation>
    <scope>NUCLEOTIDE SEQUENCE [LARGE SCALE GENOMIC DNA]</scope>
    <source>
        <strain evidence="11 12">ML2</strain>
    </source>
</reference>
<feature type="transmembrane region" description="Helical" evidence="10">
    <location>
        <begin position="243"/>
        <end position="260"/>
    </location>
</feature>
<dbReference type="PANTHER" id="PTHR30578:SF0">
    <property type="entry name" value="ION-TRANSLOCATING OXIDOREDUCTASE COMPLEX SUBUNIT D"/>
    <property type="match status" value="1"/>
</dbReference>
<evidence type="ECO:0000256" key="10">
    <source>
        <dbReference type="SAM" id="Phobius"/>
    </source>
</evidence>
<dbReference type="AlphaFoldDB" id="A0A1I4XIF4"/>
<evidence type="ECO:0000313" key="12">
    <source>
        <dbReference type="Proteomes" id="UP000181899"/>
    </source>
</evidence>
<evidence type="ECO:0000256" key="2">
    <source>
        <dbReference type="ARBA" id="ARBA00022553"/>
    </source>
</evidence>
<feature type="transmembrane region" description="Helical" evidence="10">
    <location>
        <begin position="36"/>
        <end position="55"/>
    </location>
</feature>
<keyword evidence="12" id="KW-1185">Reference proteome</keyword>
<evidence type="ECO:0000256" key="3">
    <source>
        <dbReference type="ARBA" id="ARBA00022630"/>
    </source>
</evidence>
<keyword evidence="6" id="KW-1278">Translocase</keyword>
<keyword evidence="9 10" id="KW-0472">Membrane</keyword>
<feature type="transmembrane region" description="Helical" evidence="10">
    <location>
        <begin position="192"/>
        <end position="208"/>
    </location>
</feature>
<dbReference type="GO" id="GO:0022900">
    <property type="term" value="P:electron transport chain"/>
    <property type="evidence" value="ECO:0007669"/>
    <property type="project" value="InterPro"/>
</dbReference>
<sequence length="294" mass="31905">MKRLFDGMVKMFRGMLLALLPATALSLYLFREKALFLILVGVSVAVFSEALFQFIFKRKYTFKDGGAVVTGLLLALSVSPSTPLYVLAISTAVGMIFGKHVFGGFPKNLFNPALFGRLFLVLAFPTAMTPWLSPVDLQSTATPLRVLRDTGSTSTSIWNLFIGNIGGSIGEVSALLLLVGGAYLIRNKYANWRIPAAVLSTMAVVAVLSGQNPLFHLFSGSAILGAFFMATDPVTSPKSDQGRWIFGIGVGFLIMAMRLWGWVPEGTTFAIIGMNYLVPFINTEMTRLKSPKAV</sequence>
<keyword evidence="8 10" id="KW-1133">Transmembrane helix</keyword>
<dbReference type="PANTHER" id="PTHR30578">
    <property type="entry name" value="ELECTRON TRANSPORT COMPLEX PROTEIN RNFD"/>
    <property type="match status" value="1"/>
</dbReference>
<evidence type="ECO:0000256" key="8">
    <source>
        <dbReference type="ARBA" id="ARBA00022989"/>
    </source>
</evidence>
<evidence type="ECO:0000256" key="5">
    <source>
        <dbReference type="ARBA" id="ARBA00022692"/>
    </source>
</evidence>
<gene>
    <name evidence="11" type="ORF">SAMN04488695_1011</name>
</gene>
<keyword evidence="7" id="KW-0249">Electron transport</keyword>
<feature type="transmembrane region" description="Helical" evidence="10">
    <location>
        <begin position="114"/>
        <end position="133"/>
    </location>
</feature>
<feature type="transmembrane region" description="Helical" evidence="10">
    <location>
        <begin position="214"/>
        <end position="231"/>
    </location>
</feature>
<keyword evidence="1" id="KW-0813">Transport</keyword>
<keyword evidence="4" id="KW-0288">FMN</keyword>
<dbReference type="OrthoDB" id="9776359at2"/>
<accession>A0A1I4XIF4</accession>
<evidence type="ECO:0000256" key="4">
    <source>
        <dbReference type="ARBA" id="ARBA00022643"/>
    </source>
</evidence>
<dbReference type="GO" id="GO:0005886">
    <property type="term" value="C:plasma membrane"/>
    <property type="evidence" value="ECO:0007669"/>
    <property type="project" value="TreeGrafter"/>
</dbReference>
<protein>
    <submittedName>
        <fullName evidence="11">Electron transport complex protein RnfD</fullName>
    </submittedName>
</protein>
<keyword evidence="3" id="KW-0285">Flavoprotein</keyword>
<dbReference type="InterPro" id="IPR011303">
    <property type="entry name" value="RnfD_bac"/>
</dbReference>
<dbReference type="InterPro" id="IPR004338">
    <property type="entry name" value="NqrB/RnfD"/>
</dbReference>
<evidence type="ECO:0000256" key="7">
    <source>
        <dbReference type="ARBA" id="ARBA00022982"/>
    </source>
</evidence>
<feature type="transmembrane region" description="Helical" evidence="10">
    <location>
        <begin position="84"/>
        <end position="102"/>
    </location>
</feature>
<proteinExistence type="predicted"/>
<evidence type="ECO:0000256" key="9">
    <source>
        <dbReference type="ARBA" id="ARBA00023136"/>
    </source>
</evidence>
<keyword evidence="5 10" id="KW-0812">Transmembrane</keyword>
<dbReference type="NCBIfam" id="TIGR01946">
    <property type="entry name" value="rnfD"/>
    <property type="match status" value="1"/>
</dbReference>
<evidence type="ECO:0000256" key="1">
    <source>
        <dbReference type="ARBA" id="ARBA00022448"/>
    </source>
</evidence>
<feature type="transmembrane region" description="Helical" evidence="10">
    <location>
        <begin position="12"/>
        <end position="30"/>
    </location>
</feature>